<dbReference type="Proteomes" id="UP001066276">
    <property type="component" value="Chromosome 1_2"/>
</dbReference>
<sequence length="85" mass="9467">MENGCSRRIKSSVGTHGTISLYSPVIVGAQSYFCFFCSHATCGESVFHYCVLERASRNEYFRVPTLYLILRLRPFSIITGAHVGG</sequence>
<dbReference type="AlphaFoldDB" id="A0AAV7VT93"/>
<accession>A0AAV7VT93</accession>
<comment type="caution">
    <text evidence="1">The sequence shown here is derived from an EMBL/GenBank/DDBJ whole genome shotgun (WGS) entry which is preliminary data.</text>
</comment>
<gene>
    <name evidence="1" type="ORF">NDU88_000136</name>
</gene>
<evidence type="ECO:0000313" key="2">
    <source>
        <dbReference type="Proteomes" id="UP001066276"/>
    </source>
</evidence>
<keyword evidence="2" id="KW-1185">Reference proteome</keyword>
<evidence type="ECO:0000313" key="1">
    <source>
        <dbReference type="EMBL" id="KAJ1204697.1"/>
    </source>
</evidence>
<name>A0AAV7VT93_PLEWA</name>
<reference evidence="1" key="1">
    <citation type="journal article" date="2022" name="bioRxiv">
        <title>Sequencing and chromosome-scale assembly of the giantPleurodeles waltlgenome.</title>
        <authorList>
            <person name="Brown T."/>
            <person name="Elewa A."/>
            <person name="Iarovenko S."/>
            <person name="Subramanian E."/>
            <person name="Araus A.J."/>
            <person name="Petzold A."/>
            <person name="Susuki M."/>
            <person name="Suzuki K.-i.T."/>
            <person name="Hayashi T."/>
            <person name="Toyoda A."/>
            <person name="Oliveira C."/>
            <person name="Osipova E."/>
            <person name="Leigh N.D."/>
            <person name="Simon A."/>
            <person name="Yun M.H."/>
        </authorList>
    </citation>
    <scope>NUCLEOTIDE SEQUENCE</scope>
    <source>
        <strain evidence="1">20211129_DDA</strain>
        <tissue evidence="1">Liver</tissue>
    </source>
</reference>
<dbReference type="EMBL" id="JANPWB010000002">
    <property type="protein sequence ID" value="KAJ1204697.1"/>
    <property type="molecule type" value="Genomic_DNA"/>
</dbReference>
<proteinExistence type="predicted"/>
<protein>
    <submittedName>
        <fullName evidence="1">Uncharacterized protein</fullName>
    </submittedName>
</protein>
<organism evidence="1 2">
    <name type="scientific">Pleurodeles waltl</name>
    <name type="common">Iberian ribbed newt</name>
    <dbReference type="NCBI Taxonomy" id="8319"/>
    <lineage>
        <taxon>Eukaryota</taxon>
        <taxon>Metazoa</taxon>
        <taxon>Chordata</taxon>
        <taxon>Craniata</taxon>
        <taxon>Vertebrata</taxon>
        <taxon>Euteleostomi</taxon>
        <taxon>Amphibia</taxon>
        <taxon>Batrachia</taxon>
        <taxon>Caudata</taxon>
        <taxon>Salamandroidea</taxon>
        <taxon>Salamandridae</taxon>
        <taxon>Pleurodelinae</taxon>
        <taxon>Pleurodeles</taxon>
    </lineage>
</organism>